<sequence>MSEDLEISDFYGGNESRDVEALMFMQKMVSTEVVSKLGAKVNHAFDLNHPKYPKALNRVELKTTFDFDKVKKILISDPVDYPGKKGYKYVHVLLFTDKSIFLIMPYIYDNALKTDKGINVINNLNDWLFINGLGQRSRHRIEQFD</sequence>
<evidence type="ECO:0000313" key="2">
    <source>
        <dbReference type="Proteomes" id="UP000281549"/>
    </source>
</evidence>
<reference evidence="2" key="1">
    <citation type="journal article" date="2018" name="Nat. Microbiol.">
        <title>Leveraging single-cell genomics to expand the fungal tree of life.</title>
        <authorList>
            <person name="Ahrendt S.R."/>
            <person name="Quandt C.A."/>
            <person name="Ciobanu D."/>
            <person name="Clum A."/>
            <person name="Salamov A."/>
            <person name="Andreopoulos B."/>
            <person name="Cheng J.F."/>
            <person name="Woyke T."/>
            <person name="Pelin A."/>
            <person name="Henrissat B."/>
            <person name="Reynolds N.K."/>
            <person name="Benny G.L."/>
            <person name="Smith M.E."/>
            <person name="James T.Y."/>
            <person name="Grigoriev I.V."/>
        </authorList>
    </citation>
    <scope>NUCLEOTIDE SEQUENCE [LARGE SCALE GENOMIC DNA]</scope>
    <source>
        <strain evidence="2">CSF55</strain>
    </source>
</reference>
<protein>
    <submittedName>
        <fullName evidence="1">Uncharacterized protein</fullName>
    </submittedName>
</protein>
<evidence type="ECO:0000313" key="1">
    <source>
        <dbReference type="EMBL" id="RKP17376.1"/>
    </source>
</evidence>
<dbReference type="Proteomes" id="UP000281549">
    <property type="component" value="Unassembled WGS sequence"/>
</dbReference>
<dbReference type="EMBL" id="ML005873">
    <property type="protein sequence ID" value="RKP17376.1"/>
    <property type="molecule type" value="Genomic_DNA"/>
</dbReference>
<dbReference type="AlphaFoldDB" id="A0A4P9YDJ8"/>
<proteinExistence type="predicted"/>
<organism evidence="1 2">
    <name type="scientific">Rozella allomycis (strain CSF55)</name>
    <dbReference type="NCBI Taxonomy" id="988480"/>
    <lineage>
        <taxon>Eukaryota</taxon>
        <taxon>Fungi</taxon>
        <taxon>Fungi incertae sedis</taxon>
        <taxon>Cryptomycota</taxon>
        <taxon>Cryptomycota incertae sedis</taxon>
        <taxon>Rozella</taxon>
    </lineage>
</organism>
<gene>
    <name evidence="1" type="ORF">ROZALSC1DRAFT_30817</name>
</gene>
<name>A0A4P9YDJ8_ROZAC</name>
<accession>A0A4P9YDJ8</accession>